<dbReference type="OrthoDB" id="2021098at2759"/>
<proteinExistence type="predicted"/>
<protein>
    <submittedName>
        <fullName evidence="1">Uncharacterized protein</fullName>
    </submittedName>
</protein>
<dbReference type="AlphaFoldDB" id="A0A5N6L446"/>
<dbReference type="EMBL" id="VIBQ01000096">
    <property type="protein sequence ID" value="KAB8737511.1"/>
    <property type="molecule type" value="Genomic_DNA"/>
</dbReference>
<gene>
    <name evidence="1" type="ORF">FH972_026470</name>
</gene>
<evidence type="ECO:0000313" key="1">
    <source>
        <dbReference type="EMBL" id="KAB8737511.1"/>
    </source>
</evidence>
<name>A0A5N6L446_9ROSI</name>
<organism evidence="1 2">
    <name type="scientific">Carpinus fangiana</name>
    <dbReference type="NCBI Taxonomy" id="176857"/>
    <lineage>
        <taxon>Eukaryota</taxon>
        <taxon>Viridiplantae</taxon>
        <taxon>Streptophyta</taxon>
        <taxon>Embryophyta</taxon>
        <taxon>Tracheophyta</taxon>
        <taxon>Spermatophyta</taxon>
        <taxon>Magnoliopsida</taxon>
        <taxon>eudicotyledons</taxon>
        <taxon>Gunneridae</taxon>
        <taxon>Pentapetalae</taxon>
        <taxon>rosids</taxon>
        <taxon>fabids</taxon>
        <taxon>Fagales</taxon>
        <taxon>Betulaceae</taxon>
        <taxon>Carpinus</taxon>
    </lineage>
</organism>
<reference evidence="1 2" key="1">
    <citation type="submission" date="2019-06" db="EMBL/GenBank/DDBJ databases">
        <title>A chromosomal-level reference genome of Carpinus fangiana (Coryloideae, Betulaceae).</title>
        <authorList>
            <person name="Yang X."/>
            <person name="Wang Z."/>
            <person name="Zhang L."/>
            <person name="Hao G."/>
            <person name="Liu J."/>
            <person name="Yang Y."/>
        </authorList>
    </citation>
    <scope>NUCLEOTIDE SEQUENCE [LARGE SCALE GENOMIC DNA]</scope>
    <source>
        <strain evidence="1">Cfa_2016G</strain>
        <tissue evidence="1">Leaf</tissue>
    </source>
</reference>
<sequence length="450" mass="50555">MSSPPAMLSHANRRKRPSRMLLVLGTVLVLCILTLIPSSNPASVDRIWKNVNPSRARECMPFPKPNQQPLVGNAKTPMLRDVTKPAGTVVAAPHRALDVQDSFAKYRRTDKCFLSSLELHEPFEPLCPDRKSVLRAMSDGGRAGQNAPYVPRGCDMRWYTTEEVCEIMSRFSYVWTVGDSLMRHVTSAIHLLMREDLIEGGYTKWRPNSSQDCTCRGASENGACFANEAWSSREIWDEDPKSMHCPKESTARLEYTVHNKYPLDDDNLNGYRLIMPKAAPPKPMAFIFGHGLWNDLKIEDTRGWFEQIDKLIRKEMPWVTAEGGSYPKLFMTPNAGGVNKPANFQDAQGNYAVMRFEWAVESIAAEYDFEVAGTVNMTVQSDSPDGTHAGRRADLIKAQMILNWLDRLEGRQHPCWAEANSKNRRAHLATIGDGGSITAAFLDMQVMQST</sequence>
<accession>A0A5N6L446</accession>
<comment type="caution">
    <text evidence="1">The sequence shown here is derived from an EMBL/GenBank/DDBJ whole genome shotgun (WGS) entry which is preliminary data.</text>
</comment>
<evidence type="ECO:0000313" key="2">
    <source>
        <dbReference type="Proteomes" id="UP000327013"/>
    </source>
</evidence>
<dbReference type="Proteomes" id="UP000327013">
    <property type="component" value="Unassembled WGS sequence"/>
</dbReference>
<keyword evidence="2" id="KW-1185">Reference proteome</keyword>